<dbReference type="GO" id="GO:0016491">
    <property type="term" value="F:oxidoreductase activity"/>
    <property type="evidence" value="ECO:0007669"/>
    <property type="project" value="UniProtKB-KW"/>
</dbReference>
<dbReference type="Pfam" id="PF00175">
    <property type="entry name" value="NAD_binding_1"/>
    <property type="match status" value="1"/>
</dbReference>
<dbReference type="STRING" id="1573173.A0A167B2W0"/>
<evidence type="ECO:0000256" key="6">
    <source>
        <dbReference type="ARBA" id="ARBA00023065"/>
    </source>
</evidence>
<keyword evidence="12" id="KW-1185">Reference proteome</keyword>
<dbReference type="CDD" id="cd06186">
    <property type="entry name" value="NOX_Duox_like_FAD_NADP"/>
    <property type="match status" value="1"/>
</dbReference>
<keyword evidence="2 8" id="KW-0812">Transmembrane</keyword>
<keyword evidence="5" id="KW-0560">Oxidoreductase</keyword>
<evidence type="ECO:0000259" key="10">
    <source>
        <dbReference type="Pfam" id="PF01794"/>
    </source>
</evidence>
<evidence type="ECO:0000259" key="9">
    <source>
        <dbReference type="Pfam" id="PF00175"/>
    </source>
</evidence>
<accession>A0A167B2W0</accession>
<organism evidence="11 12">
    <name type="scientific">Colletotrichum incanum</name>
    <name type="common">Soybean anthracnose fungus</name>
    <dbReference type="NCBI Taxonomy" id="1573173"/>
    <lineage>
        <taxon>Eukaryota</taxon>
        <taxon>Fungi</taxon>
        <taxon>Dikarya</taxon>
        <taxon>Ascomycota</taxon>
        <taxon>Pezizomycotina</taxon>
        <taxon>Sordariomycetes</taxon>
        <taxon>Hypocreomycetidae</taxon>
        <taxon>Glomerellales</taxon>
        <taxon>Glomerellaceae</taxon>
        <taxon>Colletotrichum</taxon>
        <taxon>Colletotrichum spaethianum species complex</taxon>
    </lineage>
</organism>
<dbReference type="InterPro" id="IPR001433">
    <property type="entry name" value="OxRdtase_FAD/NAD-bd"/>
</dbReference>
<keyword evidence="4 8" id="KW-1133">Transmembrane helix</keyword>
<evidence type="ECO:0000256" key="7">
    <source>
        <dbReference type="ARBA" id="ARBA00023136"/>
    </source>
</evidence>
<feature type="domain" description="Ferric oxidoreductase" evidence="10">
    <location>
        <begin position="96"/>
        <end position="151"/>
    </location>
</feature>
<evidence type="ECO:0000256" key="4">
    <source>
        <dbReference type="ARBA" id="ARBA00022989"/>
    </source>
</evidence>
<feature type="transmembrane region" description="Helical" evidence="8">
    <location>
        <begin position="136"/>
        <end position="154"/>
    </location>
</feature>
<dbReference type="InterPro" id="IPR039261">
    <property type="entry name" value="FNR_nucleotide-bd"/>
</dbReference>
<dbReference type="Proteomes" id="UP000076584">
    <property type="component" value="Unassembled WGS sequence"/>
</dbReference>
<dbReference type="SUPFAM" id="SSF52343">
    <property type="entry name" value="Ferredoxin reductase-like, C-terminal NADP-linked domain"/>
    <property type="match status" value="1"/>
</dbReference>
<evidence type="ECO:0000256" key="3">
    <source>
        <dbReference type="ARBA" id="ARBA00022982"/>
    </source>
</evidence>
<evidence type="ECO:0000256" key="5">
    <source>
        <dbReference type="ARBA" id="ARBA00023002"/>
    </source>
</evidence>
<evidence type="ECO:0000256" key="2">
    <source>
        <dbReference type="ARBA" id="ARBA00022692"/>
    </source>
</evidence>
<dbReference type="InterPro" id="IPR013130">
    <property type="entry name" value="Fe3_Rdtase_TM_dom"/>
</dbReference>
<reference evidence="11 12" key="1">
    <citation type="submission" date="2015-06" db="EMBL/GenBank/DDBJ databases">
        <title>Survival trade-offs in plant roots during colonization by closely related pathogenic and mutualistic fungi.</title>
        <authorList>
            <person name="Hacquard S."/>
            <person name="Kracher B."/>
            <person name="Hiruma K."/>
            <person name="Weinman A."/>
            <person name="Muench P."/>
            <person name="Garrido Oter R."/>
            <person name="Ver Loren van Themaat E."/>
            <person name="Dallerey J.-F."/>
            <person name="Damm U."/>
            <person name="Henrissat B."/>
            <person name="Lespinet O."/>
            <person name="Thon M."/>
            <person name="Kemen E."/>
            <person name="McHardy A.C."/>
            <person name="Schulze-Lefert P."/>
            <person name="O'Connell R.J."/>
        </authorList>
    </citation>
    <scope>NUCLEOTIDE SEQUENCE [LARGE SCALE GENOMIC DNA]</scope>
    <source>
        <strain evidence="11 12">MAFF 238704</strain>
    </source>
</reference>
<evidence type="ECO:0000313" key="11">
    <source>
        <dbReference type="EMBL" id="KZL80822.1"/>
    </source>
</evidence>
<gene>
    <name evidence="11" type="ORF">CI238_01883</name>
</gene>
<dbReference type="EMBL" id="LFIW01001807">
    <property type="protein sequence ID" value="KZL80822.1"/>
    <property type="molecule type" value="Genomic_DNA"/>
</dbReference>
<dbReference type="PANTHER" id="PTHR11972">
    <property type="entry name" value="NADPH OXIDASE"/>
    <property type="match status" value="1"/>
</dbReference>
<feature type="domain" description="Oxidoreductase FAD/NAD(P)-binding" evidence="9">
    <location>
        <begin position="323"/>
        <end position="430"/>
    </location>
</feature>
<dbReference type="GO" id="GO:0005886">
    <property type="term" value="C:plasma membrane"/>
    <property type="evidence" value="ECO:0007669"/>
    <property type="project" value="TreeGrafter"/>
</dbReference>
<keyword evidence="3" id="KW-0249">Electron transport</keyword>
<keyword evidence="7 8" id="KW-0472">Membrane</keyword>
<dbReference type="InterPro" id="IPR050369">
    <property type="entry name" value="RBOH/FRE"/>
</dbReference>
<proteinExistence type="predicted"/>
<keyword evidence="6" id="KW-0406">Ion transport</keyword>
<dbReference type="Pfam" id="PF01794">
    <property type="entry name" value="Ferric_reduct"/>
    <property type="match status" value="1"/>
</dbReference>
<name>A0A167B2W0_COLIC</name>
<protein>
    <submittedName>
        <fullName evidence="11">Uncharacterized protein</fullName>
    </submittedName>
</protein>
<feature type="transmembrane region" description="Helical" evidence="8">
    <location>
        <begin position="109"/>
        <end position="129"/>
    </location>
</feature>
<dbReference type="GO" id="GO:0006811">
    <property type="term" value="P:monoatomic ion transport"/>
    <property type="evidence" value="ECO:0007669"/>
    <property type="project" value="UniProtKB-KW"/>
</dbReference>
<comment type="subcellular location">
    <subcellularLocation>
        <location evidence="1">Membrane</location>
        <topology evidence="1">Multi-pass membrane protein</topology>
    </subcellularLocation>
</comment>
<evidence type="ECO:0000256" key="1">
    <source>
        <dbReference type="ARBA" id="ARBA00004141"/>
    </source>
</evidence>
<dbReference type="PANTHER" id="PTHR11972:SF69">
    <property type="entry name" value="FERRIC REDUCTION OXIDASE 6-RELATED"/>
    <property type="match status" value="1"/>
</dbReference>
<dbReference type="AlphaFoldDB" id="A0A167B2W0"/>
<dbReference type="Gene3D" id="3.40.50.80">
    <property type="entry name" value="Nucleotide-binding domain of ferredoxin-NADP reductase (FNR) module"/>
    <property type="match status" value="1"/>
</dbReference>
<keyword evidence="6" id="KW-0813">Transport</keyword>
<sequence>MACIWIVGLTASTTVFWLPAQRDFWGLRADPLDWISAKVKLTITGVTGHYADILLGLLVIPVSRQSLTYAADPSSEGDTAKEEAFATGNPAMTLSESKQRSEWFTMTTYAGIAALLPVWIIIITSIPWIRRNHYNFFYYNHVLFGLVIFIAASIHASIDFYLLLPGLFLWFADWACRMFAGEASGLLSQKSAILENAGNEWLRITLPPLRTKDGSYNSGIAMEEKGRSNYQPLLYYYIQVPSISKFQNHAFTAAIPSSIRSGPVFLLQPTTGKSQKRLSREWTWKLASLVSDPLSIKNIHIRIEGPYGVGDNGFETASHIVCIVGGTGITGACSLAHWWLEKRPEKTSFTLVWTVRHREAAMLMEWTDLEQSAGSMLNLTTIVHASSESGRVDANEYLRKALILGQQPVASSNNHAWVYSSGPAGLLDSVERACVEAQKSIRIAKNSKTTSPWVVRNLSWYMAKWEV</sequence>
<evidence type="ECO:0000313" key="12">
    <source>
        <dbReference type="Proteomes" id="UP000076584"/>
    </source>
</evidence>
<comment type="caution">
    <text evidence="11">The sequence shown here is derived from an EMBL/GenBank/DDBJ whole genome shotgun (WGS) entry which is preliminary data.</text>
</comment>
<evidence type="ECO:0000256" key="8">
    <source>
        <dbReference type="SAM" id="Phobius"/>
    </source>
</evidence>